<dbReference type="Proteomes" id="UP001229244">
    <property type="component" value="Unassembled WGS sequence"/>
</dbReference>
<dbReference type="PANTHER" id="PTHR21403">
    <property type="entry name" value="ATP PHOSPHORIBOSYLTRANSFERASE ATP-PRTASE"/>
    <property type="match status" value="1"/>
</dbReference>
<dbReference type="InterPro" id="IPR018198">
    <property type="entry name" value="ATP_PRibTrfase_CS"/>
</dbReference>
<evidence type="ECO:0000256" key="7">
    <source>
        <dbReference type="ARBA" id="ARBA00022676"/>
    </source>
</evidence>
<dbReference type="InterPro" id="IPR013820">
    <property type="entry name" value="ATP_PRibTrfase_cat"/>
</dbReference>
<reference evidence="13" key="1">
    <citation type="submission" date="2023-07" db="EMBL/GenBank/DDBJ databases">
        <title>Genomic Encyclopedia of Type Strains, Phase IV (KMG-IV): sequencing the most valuable type-strain genomes for metagenomic binning, comparative biology and taxonomic classification.</title>
        <authorList>
            <person name="Goeker M."/>
        </authorList>
    </citation>
    <scope>NUCLEOTIDE SEQUENCE</scope>
    <source>
        <strain evidence="13">DSM 21202</strain>
    </source>
</reference>
<evidence type="ECO:0000313" key="14">
    <source>
        <dbReference type="Proteomes" id="UP001229244"/>
    </source>
</evidence>
<evidence type="ECO:0000256" key="8">
    <source>
        <dbReference type="ARBA" id="ARBA00022679"/>
    </source>
</evidence>
<feature type="domain" description="ATP phosphoribosyltransferase catalytic" evidence="12">
    <location>
        <begin position="55"/>
        <end position="232"/>
    </location>
</feature>
<comment type="catalytic activity">
    <reaction evidence="1">
        <text>1-(5-phospho-beta-D-ribosyl)-ATP + diphosphate = 5-phospho-alpha-D-ribose 1-diphosphate + ATP</text>
        <dbReference type="Rhea" id="RHEA:18473"/>
        <dbReference type="ChEBI" id="CHEBI:30616"/>
        <dbReference type="ChEBI" id="CHEBI:33019"/>
        <dbReference type="ChEBI" id="CHEBI:58017"/>
        <dbReference type="ChEBI" id="CHEBI:73183"/>
        <dbReference type="EC" id="2.4.2.17"/>
    </reaction>
</comment>
<keyword evidence="8 13" id="KW-0808">Transferase</keyword>
<accession>A0AAE3VNI0</accession>
<sequence>MSSLVIAIPSKGRLEENVSAFFDRAGLKIRRAAGSRRYRAGISGVENAEIAFLSASEIAREVTSGNVHFGVTGLDLIHETVSDATERTEAVHLVTPLGFGQADVVVAVPQVWIDVETIDDLAEVAEDFRARHGRSMRVATKYVNLARRHFAEAGIVDYRIVESLGATEGAPAAGTAEIIVDITTTGSTLAANALKVLDGGLILCSEAHLLAARTADWTEEARAAATTVLDRIAAELRARSVREIRAVVSDPLRTGAEAANLFGTVAPFGSIPSPMTLHCPAEQAYRCAQWLKAQGAETVTISRVDDVFEPNNALLSAFEAAIGPARV</sequence>
<evidence type="ECO:0000256" key="5">
    <source>
        <dbReference type="ARBA" id="ARBA00020998"/>
    </source>
</evidence>
<evidence type="ECO:0000313" key="13">
    <source>
        <dbReference type="EMBL" id="MDQ0315230.1"/>
    </source>
</evidence>
<comment type="pathway">
    <text evidence="2">Amino-acid biosynthesis; L-histidine biosynthesis; L-histidine from 5-phospho-alpha-D-ribose 1-diphosphate: step 1/9.</text>
</comment>
<evidence type="ECO:0000256" key="10">
    <source>
        <dbReference type="ARBA" id="ARBA00024861"/>
    </source>
</evidence>
<protein>
    <recommendedName>
        <fullName evidence="5 11">ATP phosphoribosyltransferase</fullName>
        <ecNumber evidence="4 11">2.4.2.17</ecNumber>
    </recommendedName>
</protein>
<evidence type="ECO:0000256" key="3">
    <source>
        <dbReference type="ARBA" id="ARBA00009489"/>
    </source>
</evidence>
<organism evidence="13 14">
    <name type="scientific">Amorphus orientalis</name>
    <dbReference type="NCBI Taxonomy" id="649198"/>
    <lineage>
        <taxon>Bacteria</taxon>
        <taxon>Pseudomonadati</taxon>
        <taxon>Pseudomonadota</taxon>
        <taxon>Alphaproteobacteria</taxon>
        <taxon>Hyphomicrobiales</taxon>
        <taxon>Amorphaceae</taxon>
        <taxon>Amorphus</taxon>
    </lineage>
</organism>
<gene>
    <name evidence="13" type="ORF">J2S73_001687</name>
</gene>
<evidence type="ECO:0000256" key="9">
    <source>
        <dbReference type="ARBA" id="ARBA00023102"/>
    </source>
</evidence>
<keyword evidence="9" id="KW-0368">Histidine biosynthesis</keyword>
<dbReference type="NCBIfam" id="TIGR00070">
    <property type="entry name" value="hisG"/>
    <property type="match status" value="1"/>
</dbReference>
<dbReference type="SUPFAM" id="SSF53850">
    <property type="entry name" value="Periplasmic binding protein-like II"/>
    <property type="match status" value="1"/>
</dbReference>
<dbReference type="GO" id="GO:0003879">
    <property type="term" value="F:ATP phosphoribosyltransferase activity"/>
    <property type="evidence" value="ECO:0007669"/>
    <property type="project" value="UniProtKB-UniRule"/>
</dbReference>
<evidence type="ECO:0000256" key="6">
    <source>
        <dbReference type="ARBA" id="ARBA00022605"/>
    </source>
</evidence>
<evidence type="ECO:0000256" key="2">
    <source>
        <dbReference type="ARBA" id="ARBA00004667"/>
    </source>
</evidence>
<keyword evidence="7 13" id="KW-0328">Glycosyltransferase</keyword>
<evidence type="ECO:0000256" key="11">
    <source>
        <dbReference type="NCBIfam" id="TIGR00070"/>
    </source>
</evidence>
<comment type="caution">
    <text evidence="13">The sequence shown here is derived from an EMBL/GenBank/DDBJ whole genome shotgun (WGS) entry which is preliminary data.</text>
</comment>
<comment type="function">
    <text evidence="10">Catalyzes the condensation of ATP and 5-phosphoribose 1-diphosphate to form N'-(5'-phosphoribosyl)-ATP (PR-ATP). Has a crucial role in the pathway because the rate of histidine biosynthesis seems to be controlled primarily by regulation of HisG enzymatic activity.</text>
</comment>
<evidence type="ECO:0000256" key="1">
    <source>
        <dbReference type="ARBA" id="ARBA00000915"/>
    </source>
</evidence>
<dbReference type="Gene3D" id="3.40.190.10">
    <property type="entry name" value="Periplasmic binding protein-like II"/>
    <property type="match status" value="2"/>
</dbReference>
<dbReference type="RefSeq" id="WP_306885067.1">
    <property type="nucleotide sequence ID" value="NZ_JAUSUL010000002.1"/>
</dbReference>
<keyword evidence="6" id="KW-0028">Amino-acid biosynthesis</keyword>
<dbReference type="PANTHER" id="PTHR21403:SF8">
    <property type="entry name" value="ATP PHOSPHORIBOSYLTRANSFERASE"/>
    <property type="match status" value="1"/>
</dbReference>
<proteinExistence type="inferred from homology"/>
<keyword evidence="14" id="KW-1185">Reference proteome</keyword>
<dbReference type="Pfam" id="PF01634">
    <property type="entry name" value="HisG"/>
    <property type="match status" value="1"/>
</dbReference>
<evidence type="ECO:0000256" key="4">
    <source>
        <dbReference type="ARBA" id="ARBA00011946"/>
    </source>
</evidence>
<comment type="similarity">
    <text evidence="3">Belongs to the ATP phosphoribosyltransferase family. Short subfamily.</text>
</comment>
<dbReference type="PROSITE" id="PS01316">
    <property type="entry name" value="ATP_P_PHORIBOSYLTR"/>
    <property type="match status" value="1"/>
</dbReference>
<dbReference type="EC" id="2.4.2.17" evidence="4 11"/>
<dbReference type="GO" id="GO:0000105">
    <property type="term" value="P:L-histidine biosynthetic process"/>
    <property type="evidence" value="ECO:0007669"/>
    <property type="project" value="UniProtKB-UniRule"/>
</dbReference>
<dbReference type="InterPro" id="IPR001348">
    <property type="entry name" value="ATP_PRibTrfase_HisG"/>
</dbReference>
<dbReference type="EMBL" id="JAUSUL010000002">
    <property type="protein sequence ID" value="MDQ0315230.1"/>
    <property type="molecule type" value="Genomic_DNA"/>
</dbReference>
<dbReference type="GO" id="GO:0005737">
    <property type="term" value="C:cytoplasm"/>
    <property type="evidence" value="ECO:0007669"/>
    <property type="project" value="InterPro"/>
</dbReference>
<evidence type="ECO:0000259" key="12">
    <source>
        <dbReference type="Pfam" id="PF01634"/>
    </source>
</evidence>
<dbReference type="CDD" id="cd13593">
    <property type="entry name" value="PBP2_HisGL3"/>
    <property type="match status" value="1"/>
</dbReference>
<name>A0AAE3VNI0_9HYPH</name>
<dbReference type="AlphaFoldDB" id="A0AAE3VNI0"/>